<dbReference type="Pfam" id="PF12796">
    <property type="entry name" value="Ank_2"/>
    <property type="match status" value="1"/>
</dbReference>
<feature type="compositionally biased region" description="Low complexity" evidence="3">
    <location>
        <begin position="210"/>
        <end position="224"/>
    </location>
</feature>
<evidence type="ECO:0000313" key="4">
    <source>
        <dbReference type="EMBL" id="SVA57976.1"/>
    </source>
</evidence>
<name>A0A381WZM0_9ZZZZ</name>
<reference evidence="4" key="1">
    <citation type="submission" date="2018-05" db="EMBL/GenBank/DDBJ databases">
        <authorList>
            <person name="Lanie J.A."/>
            <person name="Ng W.-L."/>
            <person name="Kazmierczak K.M."/>
            <person name="Andrzejewski T.M."/>
            <person name="Davidsen T.M."/>
            <person name="Wayne K.J."/>
            <person name="Tettelin H."/>
            <person name="Glass J.I."/>
            <person name="Rusch D."/>
            <person name="Podicherti R."/>
            <person name="Tsui H.-C.T."/>
            <person name="Winkler M.E."/>
        </authorList>
    </citation>
    <scope>NUCLEOTIDE SEQUENCE</scope>
</reference>
<accession>A0A381WZM0</accession>
<evidence type="ECO:0000256" key="1">
    <source>
        <dbReference type="ARBA" id="ARBA00022737"/>
    </source>
</evidence>
<dbReference type="PROSITE" id="PS50297">
    <property type="entry name" value="ANK_REP_REGION"/>
    <property type="match status" value="4"/>
</dbReference>
<dbReference type="Gene3D" id="1.25.40.20">
    <property type="entry name" value="Ankyrin repeat-containing domain"/>
    <property type="match status" value="2"/>
</dbReference>
<feature type="region of interest" description="Disordered" evidence="3">
    <location>
        <begin position="201"/>
        <end position="242"/>
    </location>
</feature>
<dbReference type="EMBL" id="UINC01013413">
    <property type="protein sequence ID" value="SVA57976.1"/>
    <property type="molecule type" value="Genomic_DNA"/>
</dbReference>
<dbReference type="PANTHER" id="PTHR24171">
    <property type="entry name" value="ANKYRIN REPEAT DOMAIN-CONTAINING PROTEIN 39-RELATED"/>
    <property type="match status" value="1"/>
</dbReference>
<keyword evidence="1" id="KW-0677">Repeat</keyword>
<proteinExistence type="predicted"/>
<evidence type="ECO:0000256" key="2">
    <source>
        <dbReference type="ARBA" id="ARBA00023043"/>
    </source>
</evidence>
<evidence type="ECO:0000256" key="3">
    <source>
        <dbReference type="SAM" id="MobiDB-lite"/>
    </source>
</evidence>
<dbReference type="SUPFAM" id="SSF48403">
    <property type="entry name" value="Ankyrin repeat"/>
    <property type="match status" value="1"/>
</dbReference>
<keyword evidence="2" id="KW-0040">ANK repeat</keyword>
<feature type="non-terminal residue" evidence="4">
    <location>
        <position position="254"/>
    </location>
</feature>
<protein>
    <submittedName>
        <fullName evidence="4">Uncharacterized protein</fullName>
    </submittedName>
</protein>
<dbReference type="PRINTS" id="PR01415">
    <property type="entry name" value="ANKYRIN"/>
</dbReference>
<dbReference type="SMART" id="SM00248">
    <property type="entry name" value="ANK"/>
    <property type="match status" value="5"/>
</dbReference>
<dbReference type="PROSITE" id="PS50088">
    <property type="entry name" value="ANK_REPEAT"/>
    <property type="match status" value="4"/>
</dbReference>
<organism evidence="4">
    <name type="scientific">marine metagenome</name>
    <dbReference type="NCBI Taxonomy" id="408172"/>
    <lineage>
        <taxon>unclassified sequences</taxon>
        <taxon>metagenomes</taxon>
        <taxon>ecological metagenomes</taxon>
    </lineage>
</organism>
<dbReference type="Pfam" id="PF13637">
    <property type="entry name" value="Ank_4"/>
    <property type="match status" value="1"/>
</dbReference>
<gene>
    <name evidence="4" type="ORF">METZ01_LOCUS110830</name>
</gene>
<dbReference type="AlphaFoldDB" id="A0A381WZM0"/>
<sequence>MRKERSRNVLGILCAALLVSGSVAPESPVADAAMRDDLGTIQALLRQGADVNAAQGDGMTALHWAAEHGALDIAQMLIYAGGSVEAVTRIGAYTPLHLASKAGNASMIRALIDAGSDPAQGTASAGATPLHFAAASGNAEAISALLDYGVEVDARETKAGQTPLIFAASLGRIEAINALVEGGADLAVTTEVVDMVALEASRPGRRRGSSNRAAAQPQTAQAAQEPSKEEDDECADGGRGSVVSVEVGGTTVYS</sequence>
<dbReference type="InterPro" id="IPR002110">
    <property type="entry name" value="Ankyrin_rpt"/>
</dbReference>
<dbReference type="InterPro" id="IPR036770">
    <property type="entry name" value="Ankyrin_rpt-contain_sf"/>
</dbReference>